<evidence type="ECO:0000256" key="6">
    <source>
        <dbReference type="ARBA" id="ARBA00022837"/>
    </source>
</evidence>
<dbReference type="InterPro" id="IPR017850">
    <property type="entry name" value="Alkaline_phosphatase_core_sf"/>
</dbReference>
<comment type="similarity">
    <text evidence="2">Belongs to the sulfatase family.</text>
</comment>
<evidence type="ECO:0000256" key="3">
    <source>
        <dbReference type="ARBA" id="ARBA00022723"/>
    </source>
</evidence>
<dbReference type="Pfam" id="PF00884">
    <property type="entry name" value="Sulfatase"/>
    <property type="match status" value="1"/>
</dbReference>
<evidence type="ECO:0000313" key="10">
    <source>
        <dbReference type="Proteomes" id="UP000533637"/>
    </source>
</evidence>
<keyword evidence="5" id="KW-0378">Hydrolase</keyword>
<dbReference type="SUPFAM" id="SSF53649">
    <property type="entry name" value="Alkaline phosphatase-like"/>
    <property type="match status" value="1"/>
</dbReference>
<keyword evidence="4 7" id="KW-0732">Signal</keyword>
<dbReference type="InterPro" id="IPR050738">
    <property type="entry name" value="Sulfatase"/>
</dbReference>
<keyword evidence="3" id="KW-0479">Metal-binding</keyword>
<keyword evidence="10" id="KW-1185">Reference proteome</keyword>
<dbReference type="Gene3D" id="3.40.720.10">
    <property type="entry name" value="Alkaline Phosphatase, subunit A"/>
    <property type="match status" value="1"/>
</dbReference>
<evidence type="ECO:0000313" key="9">
    <source>
        <dbReference type="EMBL" id="MBB4624443.1"/>
    </source>
</evidence>
<accession>A0ABR6KST3</accession>
<sequence length="504" mass="55844">MKKTLCVSSLLLLTGQPMIAQERPNIIVFLVDDMGLMDTSLPFLTDAEGNPVRYPLNDWYQTPNMERMARQGIRFSTFYAQSVSSPSRASIMTGQNSTRHRTTNWINSESNNKTPFGPEEWNWEGLSKSDVTLPRVLHDAGYKTIHVGKAHFGCQSSEGENPQNIGFDVNIAGSSIGQPGSYYGENGYGNIKGNKSRAVPGLEKYHGTDVFLSEALTLEANEQINKAVGEEKPFFLYMSHYAVHGPFEADKRFAAHYGYTGKPKVAADFATLIEGMDKSLGDIMDHLEELGIAENTLIMFLGDNGSDAPLGDDKGYTSSAPLRGKKGTEYEGGVRVPFIACWGKPDAQNPNQKKLPIEAGAIQQQLGTVMDLFPTVLSLAGADNPKGHTIDGVDLRVQFEGKKNATRSEKVLMHFPHEHRGSYFTTYIDGDWKLIYYYNPERPAEPRYRLYNLKNDPGESLDLSLRDGNRVKAMVKAMSAQLEAEGALYPEDAEGNVLKPFLLF</sequence>
<dbReference type="InterPro" id="IPR024607">
    <property type="entry name" value="Sulfatase_CS"/>
</dbReference>
<evidence type="ECO:0000256" key="7">
    <source>
        <dbReference type="SAM" id="SignalP"/>
    </source>
</evidence>
<evidence type="ECO:0000259" key="8">
    <source>
        <dbReference type="Pfam" id="PF00884"/>
    </source>
</evidence>
<protein>
    <submittedName>
        <fullName evidence="9">Arylsulfatase A-like enzyme</fullName>
    </submittedName>
</protein>
<dbReference type="Gene3D" id="3.30.1120.10">
    <property type="match status" value="1"/>
</dbReference>
<evidence type="ECO:0000256" key="4">
    <source>
        <dbReference type="ARBA" id="ARBA00022729"/>
    </source>
</evidence>
<name>A0ABR6KST3_9BACT</name>
<dbReference type="EMBL" id="JACHOC010000010">
    <property type="protein sequence ID" value="MBB4624443.1"/>
    <property type="molecule type" value="Genomic_DNA"/>
</dbReference>
<organism evidence="9 10">
    <name type="scientific">Parabacteroides faecis</name>
    <dbReference type="NCBI Taxonomy" id="1217282"/>
    <lineage>
        <taxon>Bacteria</taxon>
        <taxon>Pseudomonadati</taxon>
        <taxon>Bacteroidota</taxon>
        <taxon>Bacteroidia</taxon>
        <taxon>Bacteroidales</taxon>
        <taxon>Tannerellaceae</taxon>
        <taxon>Parabacteroides</taxon>
    </lineage>
</organism>
<dbReference type="PANTHER" id="PTHR42693:SF42">
    <property type="entry name" value="ARYLSULFATASE G"/>
    <property type="match status" value="1"/>
</dbReference>
<feature type="domain" description="Sulfatase N-terminal" evidence="8">
    <location>
        <begin position="24"/>
        <end position="382"/>
    </location>
</feature>
<feature type="signal peptide" evidence="7">
    <location>
        <begin position="1"/>
        <end position="20"/>
    </location>
</feature>
<evidence type="ECO:0000256" key="5">
    <source>
        <dbReference type="ARBA" id="ARBA00022801"/>
    </source>
</evidence>
<feature type="chain" id="PRO_5045046041" evidence="7">
    <location>
        <begin position="21"/>
        <end position="504"/>
    </location>
</feature>
<dbReference type="PROSITE" id="PS00523">
    <property type="entry name" value="SULFATASE_1"/>
    <property type="match status" value="1"/>
</dbReference>
<dbReference type="PANTHER" id="PTHR42693">
    <property type="entry name" value="ARYLSULFATASE FAMILY MEMBER"/>
    <property type="match status" value="1"/>
</dbReference>
<dbReference type="Proteomes" id="UP000533637">
    <property type="component" value="Unassembled WGS sequence"/>
</dbReference>
<comment type="cofactor">
    <cofactor evidence="1">
        <name>Ca(2+)</name>
        <dbReference type="ChEBI" id="CHEBI:29108"/>
    </cofactor>
</comment>
<gene>
    <name evidence="9" type="ORF">GGQ57_004374</name>
</gene>
<comment type="caution">
    <text evidence="9">The sequence shown here is derived from an EMBL/GenBank/DDBJ whole genome shotgun (WGS) entry which is preliminary data.</text>
</comment>
<dbReference type="CDD" id="cd16144">
    <property type="entry name" value="ARS_like"/>
    <property type="match status" value="1"/>
</dbReference>
<proteinExistence type="inferred from homology"/>
<keyword evidence="6" id="KW-0106">Calcium</keyword>
<dbReference type="InterPro" id="IPR000917">
    <property type="entry name" value="Sulfatase_N"/>
</dbReference>
<dbReference type="RefSeq" id="WP_122375016.1">
    <property type="nucleotide sequence ID" value="NZ_BMPB01000009.1"/>
</dbReference>
<evidence type="ECO:0000256" key="2">
    <source>
        <dbReference type="ARBA" id="ARBA00008779"/>
    </source>
</evidence>
<reference evidence="9 10" key="1">
    <citation type="submission" date="2020-08" db="EMBL/GenBank/DDBJ databases">
        <title>Genomic Encyclopedia of Type Strains, Phase IV (KMG-IV): sequencing the most valuable type-strain genomes for metagenomic binning, comparative biology and taxonomic classification.</title>
        <authorList>
            <person name="Goeker M."/>
        </authorList>
    </citation>
    <scope>NUCLEOTIDE SEQUENCE [LARGE SCALE GENOMIC DNA]</scope>
    <source>
        <strain evidence="9 10">DSM 102983</strain>
    </source>
</reference>
<evidence type="ECO:0000256" key="1">
    <source>
        <dbReference type="ARBA" id="ARBA00001913"/>
    </source>
</evidence>